<proteinExistence type="predicted"/>
<reference evidence="1 2" key="1">
    <citation type="journal article" date="2019" name="Commun. Biol.">
        <title>The bagworm genome reveals a unique fibroin gene that provides high tensile strength.</title>
        <authorList>
            <person name="Kono N."/>
            <person name="Nakamura H."/>
            <person name="Ohtoshi R."/>
            <person name="Tomita M."/>
            <person name="Numata K."/>
            <person name="Arakawa K."/>
        </authorList>
    </citation>
    <scope>NUCLEOTIDE SEQUENCE [LARGE SCALE GENOMIC DNA]</scope>
</reference>
<name>A0A4C1Y142_EUMVA</name>
<accession>A0A4C1Y142</accession>
<evidence type="ECO:0000313" key="1">
    <source>
        <dbReference type="EMBL" id="GBP69971.1"/>
    </source>
</evidence>
<protein>
    <submittedName>
        <fullName evidence="1">Uncharacterized protein</fullName>
    </submittedName>
</protein>
<gene>
    <name evidence="1" type="ORF">EVAR_50740_1</name>
</gene>
<sequence length="96" mass="10539">MRRGLKVPTFKSPTHAQCMLRSSMCVEGCRRPVYIDAITATTSRAIRGTEEVEKHCGTNERHTLYDVMPPQDAKTSLLLSGPAEVVLPFLVGGLPI</sequence>
<evidence type="ECO:0000313" key="2">
    <source>
        <dbReference type="Proteomes" id="UP000299102"/>
    </source>
</evidence>
<organism evidence="1 2">
    <name type="scientific">Eumeta variegata</name>
    <name type="common">Bagworm moth</name>
    <name type="synonym">Eumeta japonica</name>
    <dbReference type="NCBI Taxonomy" id="151549"/>
    <lineage>
        <taxon>Eukaryota</taxon>
        <taxon>Metazoa</taxon>
        <taxon>Ecdysozoa</taxon>
        <taxon>Arthropoda</taxon>
        <taxon>Hexapoda</taxon>
        <taxon>Insecta</taxon>
        <taxon>Pterygota</taxon>
        <taxon>Neoptera</taxon>
        <taxon>Endopterygota</taxon>
        <taxon>Lepidoptera</taxon>
        <taxon>Glossata</taxon>
        <taxon>Ditrysia</taxon>
        <taxon>Tineoidea</taxon>
        <taxon>Psychidae</taxon>
        <taxon>Oiketicinae</taxon>
        <taxon>Eumeta</taxon>
    </lineage>
</organism>
<dbReference type="EMBL" id="BGZK01001058">
    <property type="protein sequence ID" value="GBP69971.1"/>
    <property type="molecule type" value="Genomic_DNA"/>
</dbReference>
<dbReference type="Proteomes" id="UP000299102">
    <property type="component" value="Unassembled WGS sequence"/>
</dbReference>
<comment type="caution">
    <text evidence="1">The sequence shown here is derived from an EMBL/GenBank/DDBJ whole genome shotgun (WGS) entry which is preliminary data.</text>
</comment>
<dbReference type="AlphaFoldDB" id="A0A4C1Y142"/>
<keyword evidence="2" id="KW-1185">Reference proteome</keyword>